<name>L8GMS5_ACACF</name>
<dbReference type="InterPro" id="IPR008254">
    <property type="entry name" value="Flavodoxin/NO_synth"/>
</dbReference>
<dbReference type="PANTHER" id="PTHR30546">
    <property type="entry name" value="FLAVODOXIN-RELATED PROTEIN WRBA-RELATED"/>
    <property type="match status" value="1"/>
</dbReference>
<dbReference type="GO" id="GO:0016020">
    <property type="term" value="C:membrane"/>
    <property type="evidence" value="ECO:0007669"/>
    <property type="project" value="TreeGrafter"/>
</dbReference>
<dbReference type="VEuPathDB" id="AmoebaDB:ACA1_366650"/>
<proteinExistence type="inferred from homology"/>
<dbReference type="GeneID" id="14914556"/>
<evidence type="ECO:0000313" key="3">
    <source>
        <dbReference type="EMBL" id="ELR14053.1"/>
    </source>
</evidence>
<dbReference type="NCBIfam" id="NF002999">
    <property type="entry name" value="PRK03767.1"/>
    <property type="match status" value="1"/>
</dbReference>
<dbReference type="STRING" id="1257118.L8GMS5"/>
<dbReference type="RefSeq" id="XP_004336066.1">
    <property type="nucleotide sequence ID" value="XM_004336018.1"/>
</dbReference>
<reference evidence="3 4" key="1">
    <citation type="journal article" date="2013" name="Genome Biol.">
        <title>Genome of Acanthamoeba castellanii highlights extensive lateral gene transfer and early evolution of tyrosine kinase signaling.</title>
        <authorList>
            <person name="Clarke M."/>
            <person name="Lohan A.J."/>
            <person name="Liu B."/>
            <person name="Lagkouvardos I."/>
            <person name="Roy S."/>
            <person name="Zafar N."/>
            <person name="Bertelli C."/>
            <person name="Schilde C."/>
            <person name="Kianianmomeni A."/>
            <person name="Burglin T.R."/>
            <person name="Frech C."/>
            <person name="Turcotte B."/>
            <person name="Kopec K.O."/>
            <person name="Synnott J.M."/>
            <person name="Choo C."/>
            <person name="Paponov I."/>
            <person name="Finkler A."/>
            <person name="Soon Heng Tan C."/>
            <person name="Hutchins A.P."/>
            <person name="Weinmeier T."/>
            <person name="Rattei T."/>
            <person name="Chu J.S."/>
            <person name="Gimenez G."/>
            <person name="Irimia M."/>
            <person name="Rigden D.J."/>
            <person name="Fitzpatrick D.A."/>
            <person name="Lorenzo-Morales J."/>
            <person name="Bateman A."/>
            <person name="Chiu C.H."/>
            <person name="Tang P."/>
            <person name="Hegemann P."/>
            <person name="Fromm H."/>
            <person name="Raoult D."/>
            <person name="Greub G."/>
            <person name="Miranda-Saavedra D."/>
            <person name="Chen N."/>
            <person name="Nash P."/>
            <person name="Ginger M.L."/>
            <person name="Horn M."/>
            <person name="Schaap P."/>
            <person name="Caler L."/>
            <person name="Loftus B."/>
        </authorList>
    </citation>
    <scope>NUCLEOTIDE SEQUENCE [LARGE SCALE GENOMIC DNA]</scope>
    <source>
        <strain evidence="3 4">Neff</strain>
    </source>
</reference>
<dbReference type="EMBL" id="KB008073">
    <property type="protein sequence ID" value="ELR14053.1"/>
    <property type="molecule type" value="Genomic_DNA"/>
</dbReference>
<keyword evidence="4" id="KW-1185">Reference proteome</keyword>
<dbReference type="Gene3D" id="3.40.50.360">
    <property type="match status" value="1"/>
</dbReference>
<dbReference type="SUPFAM" id="SSF52218">
    <property type="entry name" value="Flavoproteins"/>
    <property type="match status" value="1"/>
</dbReference>
<evidence type="ECO:0000259" key="2">
    <source>
        <dbReference type="PROSITE" id="PS50902"/>
    </source>
</evidence>
<dbReference type="OrthoDB" id="504689at2759"/>
<dbReference type="PANTHER" id="PTHR30546:SF23">
    <property type="entry name" value="FLAVOPROTEIN-LIKE PROTEIN YCP4-RELATED"/>
    <property type="match status" value="1"/>
</dbReference>
<dbReference type="InterPro" id="IPR029039">
    <property type="entry name" value="Flavoprotein-like_sf"/>
</dbReference>
<evidence type="ECO:0000313" key="4">
    <source>
        <dbReference type="Proteomes" id="UP000011083"/>
    </source>
</evidence>
<dbReference type="FunFam" id="3.40.50.360:FF:000001">
    <property type="entry name" value="NAD(P)H dehydrogenase (Quinone) FQR1-like"/>
    <property type="match status" value="1"/>
</dbReference>
<organism evidence="3 4">
    <name type="scientific">Acanthamoeba castellanii (strain ATCC 30010 / Neff)</name>
    <dbReference type="NCBI Taxonomy" id="1257118"/>
    <lineage>
        <taxon>Eukaryota</taxon>
        <taxon>Amoebozoa</taxon>
        <taxon>Discosea</taxon>
        <taxon>Longamoebia</taxon>
        <taxon>Centramoebida</taxon>
        <taxon>Acanthamoebidae</taxon>
        <taxon>Acanthamoeba</taxon>
    </lineage>
</organism>
<protein>
    <submittedName>
        <fullName evidence="3">NAD(P)H:quinone oxidoreductase, type IV, putative</fullName>
    </submittedName>
</protein>
<dbReference type="PROSITE" id="PS50902">
    <property type="entry name" value="FLAVODOXIN_LIKE"/>
    <property type="match status" value="1"/>
</dbReference>
<dbReference type="InterPro" id="IPR010089">
    <property type="entry name" value="Flavoprotein_WrbA-like"/>
</dbReference>
<dbReference type="GO" id="GO:0010181">
    <property type="term" value="F:FMN binding"/>
    <property type="evidence" value="ECO:0007669"/>
    <property type="project" value="InterPro"/>
</dbReference>
<dbReference type="OMA" id="KFADGNP"/>
<dbReference type="Proteomes" id="UP000011083">
    <property type="component" value="Unassembled WGS sequence"/>
</dbReference>
<dbReference type="Pfam" id="PF03358">
    <property type="entry name" value="FMN_red"/>
    <property type="match status" value="1"/>
</dbReference>
<dbReference type="KEGG" id="acan:ACA1_366650"/>
<gene>
    <name evidence="3" type="ORF">ACA1_366650</name>
</gene>
<dbReference type="InterPro" id="IPR005025">
    <property type="entry name" value="FMN_Rdtase-like_dom"/>
</dbReference>
<comment type="similarity">
    <text evidence="1">Belongs to the WrbA family.</text>
</comment>
<sequence length="214" mass="22616">MSTTNVLVVFYSTYGHIYKLAQAIAEGAGSVEGVTVRLARFPETLSDEVLTKMGALEAKKQWADVPEVTHEDLQWADAIAFGSPTRFGNIAAQVKTYIDTLGGLWASNALVGKLASAFTSSNSQHGGQETTIVCGFLPLFLHLGMLVVGLPYTFAGQFPVDEVSGGSPYGSSVVAGVWGARQPSENELNGGRFQGKHIATQAVRLGKQPAAIAN</sequence>
<dbReference type="NCBIfam" id="TIGR01755">
    <property type="entry name" value="flav_wrbA"/>
    <property type="match status" value="1"/>
</dbReference>
<accession>L8GMS5</accession>
<feature type="domain" description="Flavodoxin-like" evidence="2">
    <location>
        <begin position="6"/>
        <end position="198"/>
    </location>
</feature>
<dbReference type="GO" id="GO:0003955">
    <property type="term" value="F:NAD(P)H dehydrogenase (quinone) activity"/>
    <property type="evidence" value="ECO:0007669"/>
    <property type="project" value="InterPro"/>
</dbReference>
<evidence type="ECO:0000256" key="1">
    <source>
        <dbReference type="ARBA" id="ARBA00006961"/>
    </source>
</evidence>
<dbReference type="AlphaFoldDB" id="L8GMS5"/>